<organism evidence="7 8">
    <name type="scientific">Cladophialophora chaetospira</name>
    <dbReference type="NCBI Taxonomy" id="386627"/>
    <lineage>
        <taxon>Eukaryota</taxon>
        <taxon>Fungi</taxon>
        <taxon>Dikarya</taxon>
        <taxon>Ascomycota</taxon>
        <taxon>Pezizomycotina</taxon>
        <taxon>Eurotiomycetes</taxon>
        <taxon>Chaetothyriomycetidae</taxon>
        <taxon>Chaetothyriales</taxon>
        <taxon>Herpotrichiellaceae</taxon>
        <taxon>Cladophialophora</taxon>
    </lineage>
</organism>
<name>A0AA38XGI1_9EURO</name>
<feature type="compositionally biased region" description="Low complexity" evidence="5">
    <location>
        <begin position="242"/>
        <end position="253"/>
    </location>
</feature>
<dbReference type="AlphaFoldDB" id="A0AA38XGI1"/>
<evidence type="ECO:0000256" key="2">
    <source>
        <dbReference type="ARBA" id="ARBA00022692"/>
    </source>
</evidence>
<dbReference type="Proteomes" id="UP001172673">
    <property type="component" value="Unassembled WGS sequence"/>
</dbReference>
<evidence type="ECO:0008006" key="9">
    <source>
        <dbReference type="Google" id="ProtNLM"/>
    </source>
</evidence>
<feature type="transmembrane region" description="Helical" evidence="6">
    <location>
        <begin position="329"/>
        <end position="348"/>
    </location>
</feature>
<feature type="transmembrane region" description="Helical" evidence="6">
    <location>
        <begin position="482"/>
        <end position="507"/>
    </location>
</feature>
<feature type="transmembrane region" description="Helical" evidence="6">
    <location>
        <begin position="442"/>
        <end position="462"/>
    </location>
</feature>
<keyword evidence="2 6" id="KW-0812">Transmembrane</keyword>
<feature type="transmembrane region" description="Helical" evidence="6">
    <location>
        <begin position="284"/>
        <end position="309"/>
    </location>
</feature>
<dbReference type="GO" id="GO:0022857">
    <property type="term" value="F:transmembrane transporter activity"/>
    <property type="evidence" value="ECO:0007669"/>
    <property type="project" value="InterPro"/>
</dbReference>
<evidence type="ECO:0000256" key="4">
    <source>
        <dbReference type="ARBA" id="ARBA00023136"/>
    </source>
</evidence>
<protein>
    <recommendedName>
        <fullName evidence="9">MFS general substrate transporter</fullName>
    </recommendedName>
</protein>
<evidence type="ECO:0000313" key="8">
    <source>
        <dbReference type="Proteomes" id="UP001172673"/>
    </source>
</evidence>
<dbReference type="InterPro" id="IPR011701">
    <property type="entry name" value="MFS"/>
</dbReference>
<dbReference type="Pfam" id="PF07690">
    <property type="entry name" value="MFS_1"/>
    <property type="match status" value="1"/>
</dbReference>
<gene>
    <name evidence="7" type="ORF">H2200_002913</name>
</gene>
<reference evidence="7" key="1">
    <citation type="submission" date="2022-10" db="EMBL/GenBank/DDBJ databases">
        <title>Culturing micro-colonial fungi from biological soil crusts in the Mojave desert and describing Neophaeococcomyces mojavensis, and introducing the new genera and species Taxawa tesnikishii.</title>
        <authorList>
            <person name="Kurbessoian T."/>
            <person name="Stajich J.E."/>
        </authorList>
    </citation>
    <scope>NUCLEOTIDE SEQUENCE</scope>
    <source>
        <strain evidence="7">TK_41</strain>
    </source>
</reference>
<evidence type="ECO:0000256" key="5">
    <source>
        <dbReference type="SAM" id="MobiDB-lite"/>
    </source>
</evidence>
<feature type="transmembrane region" description="Helical" evidence="6">
    <location>
        <begin position="96"/>
        <end position="116"/>
    </location>
</feature>
<keyword evidence="3 6" id="KW-1133">Transmembrane helix</keyword>
<sequence>MRWRTLKQLDDTEGTVRLHTGNGRSHQLGDGDLVLFPPFSEDPNDPLRWPKWRKYLAFGNMCILAFLSNVAAAGIYPAFVQISIEFNTGYAKVTTLSSYLILILGCSNFVWVPLAVYFGKRPIFLVSSVMMVASTAWAAVATSFESLLAATALTAIGAGSTEAIGAAIVNVSIGWRWVKGIISILSGINFLMILFGVPETRFERYLTQADNNGDRLNETANMPDSTEKSMATEVEEPREVESAAPPTSSTVPPKKSNWQLLALYDGVPKDVNLIELFLRPIPTIAYPAVIWATLAYSVALATSVMASIVSPAVLQAPPYNWSAGTNGLINIPSLIGNIIGAFLGGWCTDWVADKWSVRNGGIFDPEVRLSMVTVPLILTTIGTALFGVGLADTWSWPGLFISFGLISVALTSISSICMTYVLDAYFPAAPEALLLVNALKNIITFGFLYAIFPWITAVGYKAVSLESNVLQIERVTNHTSVFLQALGSMAAIYFVVIAFAYVLMFYGKRIRHHTSTKWRIIIW</sequence>
<dbReference type="PANTHER" id="PTHR23502:SF181">
    <property type="entry name" value="MAJOR FACILITATOR SUPERFAMILY (MFS) PROFILE DOMAIN-CONTAINING PROTEIN"/>
    <property type="match status" value="1"/>
</dbReference>
<proteinExistence type="predicted"/>
<accession>A0AA38XGI1</accession>
<evidence type="ECO:0000256" key="3">
    <source>
        <dbReference type="ARBA" id="ARBA00022989"/>
    </source>
</evidence>
<feature type="transmembrane region" description="Helical" evidence="6">
    <location>
        <begin position="177"/>
        <end position="197"/>
    </location>
</feature>
<comment type="caution">
    <text evidence="7">The sequence shown here is derived from an EMBL/GenBank/DDBJ whole genome shotgun (WGS) entry which is preliminary data.</text>
</comment>
<dbReference type="Gene3D" id="1.20.1250.20">
    <property type="entry name" value="MFS general substrate transporter like domains"/>
    <property type="match status" value="2"/>
</dbReference>
<keyword evidence="8" id="KW-1185">Reference proteome</keyword>
<feature type="region of interest" description="Disordered" evidence="5">
    <location>
        <begin position="213"/>
        <end position="253"/>
    </location>
</feature>
<feature type="transmembrane region" description="Helical" evidence="6">
    <location>
        <begin position="396"/>
        <end position="422"/>
    </location>
</feature>
<feature type="transmembrane region" description="Helical" evidence="6">
    <location>
        <begin position="55"/>
        <end position="76"/>
    </location>
</feature>
<evidence type="ECO:0000313" key="7">
    <source>
        <dbReference type="EMBL" id="KAJ9612972.1"/>
    </source>
</evidence>
<comment type="subcellular location">
    <subcellularLocation>
        <location evidence="1">Membrane</location>
        <topology evidence="1">Multi-pass membrane protein</topology>
    </subcellularLocation>
</comment>
<dbReference type="InterPro" id="IPR036259">
    <property type="entry name" value="MFS_trans_sf"/>
</dbReference>
<dbReference type="EMBL" id="JAPDRK010000004">
    <property type="protein sequence ID" value="KAJ9612972.1"/>
    <property type="molecule type" value="Genomic_DNA"/>
</dbReference>
<dbReference type="GO" id="GO:0005886">
    <property type="term" value="C:plasma membrane"/>
    <property type="evidence" value="ECO:0007669"/>
    <property type="project" value="TreeGrafter"/>
</dbReference>
<feature type="transmembrane region" description="Helical" evidence="6">
    <location>
        <begin position="369"/>
        <end position="390"/>
    </location>
</feature>
<dbReference type="PANTHER" id="PTHR23502">
    <property type="entry name" value="MAJOR FACILITATOR SUPERFAMILY"/>
    <property type="match status" value="1"/>
</dbReference>
<keyword evidence="4 6" id="KW-0472">Membrane</keyword>
<dbReference type="SUPFAM" id="SSF103473">
    <property type="entry name" value="MFS general substrate transporter"/>
    <property type="match status" value="1"/>
</dbReference>
<evidence type="ECO:0000256" key="1">
    <source>
        <dbReference type="ARBA" id="ARBA00004141"/>
    </source>
</evidence>
<evidence type="ECO:0000256" key="6">
    <source>
        <dbReference type="SAM" id="Phobius"/>
    </source>
</evidence>